<protein>
    <submittedName>
        <fullName evidence="1">Uncharacterized protein</fullName>
    </submittedName>
</protein>
<accession>A0A6B0UH78</accession>
<name>A0A6B0UH78_IXORI</name>
<dbReference type="AlphaFoldDB" id="A0A6B0UH78"/>
<dbReference type="EMBL" id="GIFC01006632">
    <property type="protein sequence ID" value="MXU88715.1"/>
    <property type="molecule type" value="Transcribed_RNA"/>
</dbReference>
<reference evidence="1" key="1">
    <citation type="submission" date="2019-12" db="EMBL/GenBank/DDBJ databases">
        <title>An insight into the sialome of adult female Ixodes ricinus ticks feeding for 6 days.</title>
        <authorList>
            <person name="Perner J."/>
            <person name="Ribeiro J.M.C."/>
        </authorList>
    </citation>
    <scope>NUCLEOTIDE SEQUENCE</scope>
    <source>
        <strain evidence="1">Semi-engorged</strain>
        <tissue evidence="1">Salivary glands</tissue>
    </source>
</reference>
<evidence type="ECO:0000313" key="1">
    <source>
        <dbReference type="EMBL" id="MXU88715.1"/>
    </source>
</evidence>
<proteinExistence type="predicted"/>
<organism evidence="1">
    <name type="scientific">Ixodes ricinus</name>
    <name type="common">Common tick</name>
    <name type="synonym">Acarus ricinus</name>
    <dbReference type="NCBI Taxonomy" id="34613"/>
    <lineage>
        <taxon>Eukaryota</taxon>
        <taxon>Metazoa</taxon>
        <taxon>Ecdysozoa</taxon>
        <taxon>Arthropoda</taxon>
        <taxon>Chelicerata</taxon>
        <taxon>Arachnida</taxon>
        <taxon>Acari</taxon>
        <taxon>Parasitiformes</taxon>
        <taxon>Ixodida</taxon>
        <taxon>Ixodoidea</taxon>
        <taxon>Ixodidae</taxon>
        <taxon>Ixodinae</taxon>
        <taxon>Ixodes</taxon>
    </lineage>
</organism>
<sequence>MVWLHTIGLPSRLSLLSCPSQFVQGLGERTLKAFRLSTTVCRCGMLVNRLSGSQLSLLSLKSSVLSRRERLGKNSRPMYRKSLLVQMRVPSRGRSESASESRI</sequence>